<dbReference type="NCBIfam" id="TIGR01250">
    <property type="entry name" value="pro_imino_pep_2"/>
    <property type="match status" value="1"/>
</dbReference>
<organism evidence="4 5">
    <name type="scientific">Cristinia sonorae</name>
    <dbReference type="NCBI Taxonomy" id="1940300"/>
    <lineage>
        <taxon>Eukaryota</taxon>
        <taxon>Fungi</taxon>
        <taxon>Dikarya</taxon>
        <taxon>Basidiomycota</taxon>
        <taxon>Agaricomycotina</taxon>
        <taxon>Agaricomycetes</taxon>
        <taxon>Agaricomycetidae</taxon>
        <taxon>Agaricales</taxon>
        <taxon>Pleurotineae</taxon>
        <taxon>Stephanosporaceae</taxon>
        <taxon>Cristinia</taxon>
    </lineage>
</organism>
<dbReference type="GO" id="GO:0006508">
    <property type="term" value="P:proteolysis"/>
    <property type="evidence" value="ECO:0007669"/>
    <property type="project" value="InterPro"/>
</dbReference>
<evidence type="ECO:0000256" key="2">
    <source>
        <dbReference type="ARBA" id="ARBA00022801"/>
    </source>
</evidence>
<dbReference type="InterPro" id="IPR002410">
    <property type="entry name" value="Peptidase_S33"/>
</dbReference>
<comment type="similarity">
    <text evidence="1">Belongs to the peptidase S33 family.</text>
</comment>
<gene>
    <name evidence="4" type="ORF">BXZ70DRAFT_907456</name>
</gene>
<evidence type="ECO:0000259" key="3">
    <source>
        <dbReference type="Pfam" id="PF00561"/>
    </source>
</evidence>
<dbReference type="AlphaFoldDB" id="A0A8K0UP35"/>
<dbReference type="InterPro" id="IPR000073">
    <property type="entry name" value="AB_hydrolase_1"/>
</dbReference>
<dbReference type="InterPro" id="IPR005945">
    <property type="entry name" value="Pro_imino_pep"/>
</dbReference>
<dbReference type="PRINTS" id="PR00793">
    <property type="entry name" value="PROAMNOPTASE"/>
</dbReference>
<feature type="domain" description="AB hydrolase-1" evidence="3">
    <location>
        <begin position="37"/>
        <end position="291"/>
    </location>
</feature>
<keyword evidence="5" id="KW-1185">Reference proteome</keyword>
<sequence length="307" mass="34096">MSHNLIDGEVSFDVPAAGKPCTTHYRISGDLKSGKTPLVVLHGGPGCTHDYLLNLVTLTSSHGIPLVFYDQLGNGQSTHLPDKNGDTSFWTIQLFISELENLLRHLGIQDNFDLLGHSWGGMLASSFAVTKPKGLRRLILASSIGRMKDWVAAGLRLQKHLPQDVQDTITKHEAEGTTSSKEYEEAIGVFYSKFLCRIEFPEILLKTFVWMGKDPTVYGTMNGPSEFHVTGPLKDFDITGDLHKITVPTLVTHGHFDGAQYEVVSPFFNNISAKVRWVTFAESSHMPHLEEEERYLGILGDFLQGDL</sequence>
<dbReference type="InterPro" id="IPR029058">
    <property type="entry name" value="AB_hydrolase_fold"/>
</dbReference>
<keyword evidence="2 4" id="KW-0378">Hydrolase</keyword>
<dbReference type="PANTHER" id="PTHR43433">
    <property type="entry name" value="HYDROLASE, ALPHA/BETA FOLD FAMILY PROTEIN"/>
    <property type="match status" value="1"/>
</dbReference>
<evidence type="ECO:0000313" key="5">
    <source>
        <dbReference type="Proteomes" id="UP000813824"/>
    </source>
</evidence>
<dbReference type="PIRSF" id="PIRSF005539">
    <property type="entry name" value="Pept_S33_TRI_F1"/>
    <property type="match status" value="1"/>
</dbReference>
<dbReference type="OrthoDB" id="190201at2759"/>
<evidence type="ECO:0000256" key="1">
    <source>
        <dbReference type="ARBA" id="ARBA00010088"/>
    </source>
</evidence>
<evidence type="ECO:0000313" key="4">
    <source>
        <dbReference type="EMBL" id="KAH8100344.1"/>
    </source>
</evidence>
<comment type="caution">
    <text evidence="4">The sequence shown here is derived from an EMBL/GenBank/DDBJ whole genome shotgun (WGS) entry which is preliminary data.</text>
</comment>
<reference evidence="4" key="1">
    <citation type="journal article" date="2021" name="New Phytol.">
        <title>Evolutionary innovations through gain and loss of genes in the ectomycorrhizal Boletales.</title>
        <authorList>
            <person name="Wu G."/>
            <person name="Miyauchi S."/>
            <person name="Morin E."/>
            <person name="Kuo A."/>
            <person name="Drula E."/>
            <person name="Varga T."/>
            <person name="Kohler A."/>
            <person name="Feng B."/>
            <person name="Cao Y."/>
            <person name="Lipzen A."/>
            <person name="Daum C."/>
            <person name="Hundley H."/>
            <person name="Pangilinan J."/>
            <person name="Johnson J."/>
            <person name="Barry K."/>
            <person name="LaButti K."/>
            <person name="Ng V."/>
            <person name="Ahrendt S."/>
            <person name="Min B."/>
            <person name="Choi I.G."/>
            <person name="Park H."/>
            <person name="Plett J.M."/>
            <person name="Magnuson J."/>
            <person name="Spatafora J.W."/>
            <person name="Nagy L.G."/>
            <person name="Henrissat B."/>
            <person name="Grigoriev I.V."/>
            <person name="Yang Z.L."/>
            <person name="Xu J."/>
            <person name="Martin F.M."/>
        </authorList>
    </citation>
    <scope>NUCLEOTIDE SEQUENCE</scope>
    <source>
        <strain evidence="4">KKN 215</strain>
    </source>
</reference>
<dbReference type="Pfam" id="PF00561">
    <property type="entry name" value="Abhydrolase_1"/>
    <property type="match status" value="1"/>
</dbReference>
<proteinExistence type="inferred from homology"/>
<protein>
    <submittedName>
        <fullName evidence="4">Alpha/Beta hydrolase protein</fullName>
    </submittedName>
</protein>
<dbReference type="Gene3D" id="3.40.50.1820">
    <property type="entry name" value="alpha/beta hydrolase"/>
    <property type="match status" value="1"/>
</dbReference>
<dbReference type="InterPro" id="IPR050471">
    <property type="entry name" value="AB_hydrolase"/>
</dbReference>
<dbReference type="Proteomes" id="UP000813824">
    <property type="component" value="Unassembled WGS sequence"/>
</dbReference>
<accession>A0A8K0UP35</accession>
<dbReference type="EMBL" id="JAEVFJ010000016">
    <property type="protein sequence ID" value="KAH8100344.1"/>
    <property type="molecule type" value="Genomic_DNA"/>
</dbReference>
<dbReference type="PANTHER" id="PTHR43433:SF5">
    <property type="entry name" value="AB HYDROLASE-1 DOMAIN-CONTAINING PROTEIN"/>
    <property type="match status" value="1"/>
</dbReference>
<dbReference type="SUPFAM" id="SSF53474">
    <property type="entry name" value="alpha/beta-Hydrolases"/>
    <property type="match status" value="1"/>
</dbReference>
<name>A0A8K0UP35_9AGAR</name>
<dbReference type="GO" id="GO:0008233">
    <property type="term" value="F:peptidase activity"/>
    <property type="evidence" value="ECO:0007669"/>
    <property type="project" value="InterPro"/>
</dbReference>